<dbReference type="Pfam" id="PF13350">
    <property type="entry name" value="Y_phosphatase3"/>
    <property type="match status" value="1"/>
</dbReference>
<dbReference type="GO" id="GO:0004721">
    <property type="term" value="F:phosphoprotein phosphatase activity"/>
    <property type="evidence" value="ECO:0007669"/>
    <property type="project" value="InterPro"/>
</dbReference>
<dbReference type="Proteomes" id="UP000031774">
    <property type="component" value="Chromosome"/>
</dbReference>
<keyword evidence="4" id="KW-1185">Reference proteome</keyword>
<proteinExistence type="inferred from homology"/>
<dbReference type="InterPro" id="IPR016130">
    <property type="entry name" value="Tyr_Pase_AS"/>
</dbReference>
<dbReference type="RefSeq" id="WP_041128720.1">
    <property type="nucleotide sequence ID" value="NZ_CP010407.1"/>
</dbReference>
<sequence>MPLSRRALLTTTGAAALLSALPTQAHARPRPLTATAIRRIPLQGAVNVRDLGGYVTYDGARVRHGLAYRSDHLAKLTDADLTTLAGLGLGTVVDLRIPLEVGYDGADRLPAGPVPVARPITDHGLFGQLMAAIGSRDPVRQEEMLGDGRAAAFMREVYRTFVTDPANRAALAATLRDLADPRRGPLLFHCTSGKDRTGWTSWLLLTLLGVPETSARADYLASNTFRAAYDARVREGLKQGGLMQNPELIVPLQEVRTEYLDTALDQVRTSYGSLFRYVSVGLGLELRELAALRERLVADA</sequence>
<protein>
    <submittedName>
        <fullName evidence="3">Protein tyrosine phosphatase</fullName>
    </submittedName>
</protein>
<evidence type="ECO:0000313" key="3">
    <source>
        <dbReference type="EMBL" id="AJF64666.1"/>
    </source>
</evidence>
<evidence type="ECO:0000256" key="2">
    <source>
        <dbReference type="SAM" id="SignalP"/>
    </source>
</evidence>
<dbReference type="AlphaFoldDB" id="A0A0B5HW54"/>
<feature type="chain" id="PRO_5002103088" evidence="2">
    <location>
        <begin position="28"/>
        <end position="300"/>
    </location>
</feature>
<keyword evidence="2" id="KW-0732">Signal</keyword>
<organism evidence="3 4">
    <name type="scientific">Streptomyces vietnamensis</name>
    <dbReference type="NCBI Taxonomy" id="362257"/>
    <lineage>
        <taxon>Bacteria</taxon>
        <taxon>Bacillati</taxon>
        <taxon>Actinomycetota</taxon>
        <taxon>Actinomycetes</taxon>
        <taxon>Kitasatosporales</taxon>
        <taxon>Streptomycetaceae</taxon>
        <taxon>Streptomyces</taxon>
    </lineage>
</organism>
<name>A0A0B5HW54_9ACTN</name>
<dbReference type="PANTHER" id="PTHR31126">
    <property type="entry name" value="TYROSINE-PROTEIN PHOSPHATASE"/>
    <property type="match status" value="1"/>
</dbReference>
<feature type="signal peptide" evidence="2">
    <location>
        <begin position="1"/>
        <end position="27"/>
    </location>
</feature>
<dbReference type="HOGENOM" id="CLU_057546_0_0_11"/>
<dbReference type="KEGG" id="svt:SVTN_09755"/>
<dbReference type="PANTHER" id="PTHR31126:SF1">
    <property type="entry name" value="TYROSINE SPECIFIC PROTEIN PHOSPHATASES DOMAIN-CONTAINING PROTEIN"/>
    <property type="match status" value="1"/>
</dbReference>
<dbReference type="InterPro" id="IPR006311">
    <property type="entry name" value="TAT_signal"/>
</dbReference>
<evidence type="ECO:0000256" key="1">
    <source>
        <dbReference type="ARBA" id="ARBA00009580"/>
    </source>
</evidence>
<dbReference type="STRING" id="362257.SVTN_09755"/>
<dbReference type="SUPFAM" id="SSF52799">
    <property type="entry name" value="(Phosphotyrosine protein) phosphatases II"/>
    <property type="match status" value="1"/>
</dbReference>
<reference evidence="3 4" key="1">
    <citation type="submission" date="2014-12" db="EMBL/GenBank/DDBJ databases">
        <title>Complete genome sequence of Streptomyces vietnamensis strain GIMV4.0001, a genetic manipulable producer of the benzoisochromanequinone antibiotic granaticin.</title>
        <authorList>
            <person name="Deng M.R."/>
            <person name="Guo J."/>
            <person name="Ma L.Y."/>
            <person name="Feng G.D."/>
            <person name="Mo C.Y."/>
            <person name="Zhu H.H."/>
        </authorList>
    </citation>
    <scope>NUCLEOTIDE SEQUENCE [LARGE SCALE GENOMIC DNA]</scope>
    <source>
        <strain evidence="4">GIMV4.0001</strain>
    </source>
</reference>
<dbReference type="PROSITE" id="PS00383">
    <property type="entry name" value="TYR_PHOSPHATASE_1"/>
    <property type="match status" value="1"/>
</dbReference>
<evidence type="ECO:0000313" key="4">
    <source>
        <dbReference type="Proteomes" id="UP000031774"/>
    </source>
</evidence>
<dbReference type="EMBL" id="CP010407">
    <property type="protein sequence ID" value="AJF64666.1"/>
    <property type="molecule type" value="Genomic_DNA"/>
</dbReference>
<accession>A0A0B5HW54</accession>
<dbReference type="Gene3D" id="3.90.190.10">
    <property type="entry name" value="Protein tyrosine phosphatase superfamily"/>
    <property type="match status" value="1"/>
</dbReference>
<comment type="similarity">
    <text evidence="1">Belongs to the protein-tyrosine phosphatase family.</text>
</comment>
<dbReference type="InterPro" id="IPR029021">
    <property type="entry name" value="Prot-tyrosine_phosphatase-like"/>
</dbReference>
<gene>
    <name evidence="3" type="ORF">SVTN_09755</name>
</gene>
<dbReference type="InterPro" id="IPR026893">
    <property type="entry name" value="Tyr/Ser_Pase_IphP-type"/>
</dbReference>
<dbReference type="PROSITE" id="PS51318">
    <property type="entry name" value="TAT"/>
    <property type="match status" value="1"/>
</dbReference>